<feature type="non-terminal residue" evidence="2">
    <location>
        <position position="1"/>
    </location>
</feature>
<dbReference type="EMBL" id="NCSJ02000218">
    <property type="protein sequence ID" value="RFU27194.1"/>
    <property type="molecule type" value="Genomic_DNA"/>
</dbReference>
<evidence type="ECO:0000256" key="1">
    <source>
        <dbReference type="SAM" id="MobiDB-lite"/>
    </source>
</evidence>
<organism evidence="2 3">
    <name type="scientific">Scytalidium lignicola</name>
    <name type="common">Hyphomycete</name>
    <dbReference type="NCBI Taxonomy" id="5539"/>
    <lineage>
        <taxon>Eukaryota</taxon>
        <taxon>Fungi</taxon>
        <taxon>Dikarya</taxon>
        <taxon>Ascomycota</taxon>
        <taxon>Pezizomycotina</taxon>
        <taxon>Leotiomycetes</taxon>
        <taxon>Leotiomycetes incertae sedis</taxon>
        <taxon>Scytalidium</taxon>
    </lineage>
</organism>
<dbReference type="AlphaFoldDB" id="A0A3E2H1C1"/>
<feature type="non-terminal residue" evidence="2">
    <location>
        <position position="89"/>
    </location>
</feature>
<sequence>MPESQLWRRSTETPQSGEAEPDPKSGTCMPLAKLLRLDLTSSSPAGTVVAAVRKRNALKAPQAVPVANSEKMWVPDQFSWKAHSTTDTV</sequence>
<dbReference type="Proteomes" id="UP000258309">
    <property type="component" value="Unassembled WGS sequence"/>
</dbReference>
<proteinExistence type="predicted"/>
<name>A0A3E2H1C1_SCYLI</name>
<protein>
    <submittedName>
        <fullName evidence="2">Uncharacterized protein</fullName>
    </submittedName>
</protein>
<comment type="caution">
    <text evidence="2">The sequence shown here is derived from an EMBL/GenBank/DDBJ whole genome shotgun (WGS) entry which is preliminary data.</text>
</comment>
<feature type="region of interest" description="Disordered" evidence="1">
    <location>
        <begin position="1"/>
        <end position="28"/>
    </location>
</feature>
<reference evidence="2 3" key="1">
    <citation type="submission" date="2018-05" db="EMBL/GenBank/DDBJ databases">
        <title>Draft genome sequence of Scytalidium lignicola DSM 105466, a ubiquitous saprotrophic fungus.</title>
        <authorList>
            <person name="Buettner E."/>
            <person name="Gebauer A.M."/>
            <person name="Hofrichter M."/>
            <person name="Liers C."/>
            <person name="Kellner H."/>
        </authorList>
    </citation>
    <scope>NUCLEOTIDE SEQUENCE [LARGE SCALE GENOMIC DNA]</scope>
    <source>
        <strain evidence="2 3">DSM 105466</strain>
    </source>
</reference>
<evidence type="ECO:0000313" key="2">
    <source>
        <dbReference type="EMBL" id="RFU27194.1"/>
    </source>
</evidence>
<evidence type="ECO:0000313" key="3">
    <source>
        <dbReference type="Proteomes" id="UP000258309"/>
    </source>
</evidence>
<keyword evidence="3" id="KW-1185">Reference proteome</keyword>
<gene>
    <name evidence="2" type="ORF">B7463_g9127</name>
</gene>
<accession>A0A3E2H1C1</accession>